<protein>
    <submittedName>
        <fullName evidence="2">Acid-resistance membrane protein</fullName>
    </submittedName>
</protein>
<dbReference type="RefSeq" id="WP_085867877.1">
    <property type="nucleotide sequence ID" value="NZ_FWFQ01000007.1"/>
</dbReference>
<keyword evidence="1" id="KW-0812">Transmembrane</keyword>
<dbReference type="InterPro" id="IPR052712">
    <property type="entry name" value="Acid_resist_chaperone_HdeD"/>
</dbReference>
<keyword evidence="1" id="KW-0472">Membrane</keyword>
<feature type="transmembrane region" description="Helical" evidence="1">
    <location>
        <begin position="96"/>
        <end position="118"/>
    </location>
</feature>
<gene>
    <name evidence="2" type="ORF">PSA7680_01324</name>
</gene>
<keyword evidence="1" id="KW-1133">Transmembrane helix</keyword>
<sequence length="185" mass="19244">MTATDTTPAKSPSWIWLLILGILLTVGGLMCLFNPLASTFTALILAGATFMAAGIIQLIAAVADKEDSTGSRILGALLGLVLVVFAISLMRHPLAGIVSLTLLVAILFLISGLVRVILGFQLRPTTGWVFVLISGIISIVLSIMVFNNMPEIAAGLLGILLGVDLLSSGITTLLMAFGVRSLAKG</sequence>
<accession>A0A1Y5S187</accession>
<dbReference type="GO" id="GO:0005886">
    <property type="term" value="C:plasma membrane"/>
    <property type="evidence" value="ECO:0007669"/>
    <property type="project" value="TreeGrafter"/>
</dbReference>
<proteinExistence type="predicted"/>
<dbReference type="PANTHER" id="PTHR34989:SF1">
    <property type="entry name" value="PROTEIN HDED"/>
    <property type="match status" value="1"/>
</dbReference>
<organism evidence="2 3">
    <name type="scientific">Pseudoruegeria aquimaris</name>
    <dbReference type="NCBI Taxonomy" id="393663"/>
    <lineage>
        <taxon>Bacteria</taxon>
        <taxon>Pseudomonadati</taxon>
        <taxon>Pseudomonadota</taxon>
        <taxon>Alphaproteobacteria</taxon>
        <taxon>Rhodobacterales</taxon>
        <taxon>Roseobacteraceae</taxon>
        <taxon>Pseudoruegeria</taxon>
    </lineage>
</organism>
<name>A0A1Y5S187_9RHOB</name>
<dbReference type="Pfam" id="PF03729">
    <property type="entry name" value="DUF308"/>
    <property type="match status" value="1"/>
</dbReference>
<evidence type="ECO:0000313" key="3">
    <source>
        <dbReference type="Proteomes" id="UP000193409"/>
    </source>
</evidence>
<dbReference type="OrthoDB" id="5678253at2"/>
<dbReference type="EMBL" id="FWFQ01000007">
    <property type="protein sequence ID" value="SLN28931.1"/>
    <property type="molecule type" value="Genomic_DNA"/>
</dbReference>
<feature type="transmembrane region" description="Helical" evidence="1">
    <location>
        <begin position="152"/>
        <end position="179"/>
    </location>
</feature>
<dbReference type="PANTHER" id="PTHR34989">
    <property type="entry name" value="PROTEIN HDED"/>
    <property type="match status" value="1"/>
</dbReference>
<feature type="transmembrane region" description="Helical" evidence="1">
    <location>
        <begin position="14"/>
        <end position="36"/>
    </location>
</feature>
<reference evidence="2 3" key="1">
    <citation type="submission" date="2017-03" db="EMBL/GenBank/DDBJ databases">
        <authorList>
            <person name="Afonso C.L."/>
            <person name="Miller P.J."/>
            <person name="Scott M.A."/>
            <person name="Spackman E."/>
            <person name="Goraichik I."/>
            <person name="Dimitrov K.M."/>
            <person name="Suarez D.L."/>
            <person name="Swayne D.E."/>
        </authorList>
    </citation>
    <scope>NUCLEOTIDE SEQUENCE [LARGE SCALE GENOMIC DNA]</scope>
    <source>
        <strain evidence="2 3">CECT 7680</strain>
    </source>
</reference>
<feature type="transmembrane region" description="Helical" evidence="1">
    <location>
        <begin position="42"/>
        <end position="61"/>
    </location>
</feature>
<evidence type="ECO:0000313" key="2">
    <source>
        <dbReference type="EMBL" id="SLN28931.1"/>
    </source>
</evidence>
<keyword evidence="3" id="KW-1185">Reference proteome</keyword>
<feature type="transmembrane region" description="Helical" evidence="1">
    <location>
        <begin position="125"/>
        <end position="146"/>
    </location>
</feature>
<dbReference type="AlphaFoldDB" id="A0A1Y5S187"/>
<dbReference type="InterPro" id="IPR005325">
    <property type="entry name" value="DUF308_memb"/>
</dbReference>
<dbReference type="Proteomes" id="UP000193409">
    <property type="component" value="Unassembled WGS sequence"/>
</dbReference>
<feature type="transmembrane region" description="Helical" evidence="1">
    <location>
        <begin position="73"/>
        <end position="90"/>
    </location>
</feature>
<evidence type="ECO:0000256" key="1">
    <source>
        <dbReference type="SAM" id="Phobius"/>
    </source>
</evidence>